<name>A0A816EWQ9_ADIRI</name>
<dbReference type="Pfam" id="PF13843">
    <property type="entry name" value="DDE_Tnp_1_7"/>
    <property type="match status" value="1"/>
</dbReference>
<dbReference type="Proteomes" id="UP000663828">
    <property type="component" value="Unassembled WGS sequence"/>
</dbReference>
<evidence type="ECO:0000313" key="3">
    <source>
        <dbReference type="Proteomes" id="UP000663828"/>
    </source>
</evidence>
<sequence length="287" mass="32852">NILRQQNSVGRPAVDVQTVKEAFQVLITKEMVLLLVNETNRRAHLILNESLNELWSMINGRPIFRATMSKNRFKTLLQFCRFDNTATREERLKSDKLAAIRDLWTMCLARLQVCYTPGGSLTVDEQLIPTRGRCNFRQYMPSKPGEYGLKIFWCCDSGTAYPLNGEVYLGRQPGATAVAKDANRIRNLVKRLVHPWINIGRTVTTDNYFTSAELAEDLLGVQTTLVGTIRQNKKEIPRELQPNAQRPEQSSIFCFDRQLTLVSYMPKKSHAVILLSSLHHDQTICRR</sequence>
<keyword evidence="3" id="KW-1185">Reference proteome</keyword>
<dbReference type="InterPro" id="IPR029526">
    <property type="entry name" value="PGBD"/>
</dbReference>
<feature type="domain" description="PiggyBac transposable element-derived protein" evidence="1">
    <location>
        <begin position="49"/>
        <end position="283"/>
    </location>
</feature>
<evidence type="ECO:0000313" key="2">
    <source>
        <dbReference type="EMBL" id="CAF1654820.1"/>
    </source>
</evidence>
<comment type="caution">
    <text evidence="2">The sequence shown here is derived from an EMBL/GenBank/DDBJ whole genome shotgun (WGS) entry which is preliminary data.</text>
</comment>
<dbReference type="PANTHER" id="PTHR46599:SF6">
    <property type="entry name" value="DUAL SPECIFICITY PHOSPHATASE 26"/>
    <property type="match status" value="1"/>
</dbReference>
<dbReference type="AlphaFoldDB" id="A0A816EWQ9"/>
<proteinExistence type="predicted"/>
<accession>A0A816EWQ9</accession>
<feature type="non-terminal residue" evidence="2">
    <location>
        <position position="1"/>
    </location>
</feature>
<gene>
    <name evidence="2" type="ORF">XAT740_LOCUS55704</name>
</gene>
<reference evidence="2" key="1">
    <citation type="submission" date="2021-02" db="EMBL/GenBank/DDBJ databases">
        <authorList>
            <person name="Nowell W R."/>
        </authorList>
    </citation>
    <scope>NUCLEOTIDE SEQUENCE</scope>
</reference>
<dbReference type="EMBL" id="CAJNOR010010559">
    <property type="protein sequence ID" value="CAF1654820.1"/>
    <property type="molecule type" value="Genomic_DNA"/>
</dbReference>
<evidence type="ECO:0000259" key="1">
    <source>
        <dbReference type="Pfam" id="PF13843"/>
    </source>
</evidence>
<organism evidence="2 3">
    <name type="scientific">Adineta ricciae</name>
    <name type="common">Rotifer</name>
    <dbReference type="NCBI Taxonomy" id="249248"/>
    <lineage>
        <taxon>Eukaryota</taxon>
        <taxon>Metazoa</taxon>
        <taxon>Spiralia</taxon>
        <taxon>Gnathifera</taxon>
        <taxon>Rotifera</taxon>
        <taxon>Eurotatoria</taxon>
        <taxon>Bdelloidea</taxon>
        <taxon>Adinetida</taxon>
        <taxon>Adinetidae</taxon>
        <taxon>Adineta</taxon>
    </lineage>
</organism>
<dbReference type="PANTHER" id="PTHR46599">
    <property type="entry name" value="PIGGYBAC TRANSPOSABLE ELEMENT-DERIVED PROTEIN 4"/>
    <property type="match status" value="1"/>
</dbReference>
<protein>
    <recommendedName>
        <fullName evidence="1">PiggyBac transposable element-derived protein domain-containing protein</fullName>
    </recommendedName>
</protein>